<accession>V6DGV2</accession>
<dbReference type="PANTHER" id="PTHR30489">
    <property type="entry name" value="LIPOPROTEIN-RELEASING SYSTEM TRANSMEMBRANE PROTEIN LOLE"/>
    <property type="match status" value="1"/>
</dbReference>
<dbReference type="InterPro" id="IPR003838">
    <property type="entry name" value="ABC3_permease_C"/>
</dbReference>
<evidence type="ECO:0000256" key="1">
    <source>
        <dbReference type="ARBA" id="ARBA00004651"/>
    </source>
</evidence>
<feature type="domain" description="ABC3 transporter permease C-terminal" evidence="8">
    <location>
        <begin position="279"/>
        <end position="399"/>
    </location>
</feature>
<evidence type="ECO:0000256" key="4">
    <source>
        <dbReference type="ARBA" id="ARBA00022692"/>
    </source>
</evidence>
<dbReference type="Pfam" id="PF02687">
    <property type="entry name" value="FtsX"/>
    <property type="match status" value="1"/>
</dbReference>
<feature type="transmembrane region" description="Helical" evidence="7">
    <location>
        <begin position="275"/>
        <end position="301"/>
    </location>
</feature>
<proteinExistence type="inferred from homology"/>
<dbReference type="STRING" id="673862.BABL1_gene_852"/>
<evidence type="ECO:0000313" key="11">
    <source>
        <dbReference type="Proteomes" id="UP000018769"/>
    </source>
</evidence>
<dbReference type="AlphaFoldDB" id="V6DGV2"/>
<keyword evidence="6 7" id="KW-0472">Membrane</keyword>
<keyword evidence="4 7" id="KW-0812">Transmembrane</keyword>
<dbReference type="InterPro" id="IPR025857">
    <property type="entry name" value="MacB_PCD"/>
</dbReference>
<feature type="domain" description="MacB-like periplasmic core" evidence="9">
    <location>
        <begin position="30"/>
        <end position="235"/>
    </location>
</feature>
<evidence type="ECO:0000256" key="2">
    <source>
        <dbReference type="ARBA" id="ARBA00005236"/>
    </source>
</evidence>
<dbReference type="eggNOG" id="COG4591">
    <property type="taxonomic scope" value="Bacteria"/>
</dbReference>
<protein>
    <submittedName>
        <fullName evidence="10">Lipoprotein-releasing system periplasmic-binding and permease domains</fullName>
    </submittedName>
</protein>
<dbReference type="HOGENOM" id="CLU_000604_8_2_7"/>
<comment type="subcellular location">
    <subcellularLocation>
        <location evidence="1">Cell membrane</location>
        <topology evidence="1">Multi-pass membrane protein</topology>
    </subcellularLocation>
</comment>
<evidence type="ECO:0000256" key="7">
    <source>
        <dbReference type="SAM" id="Phobius"/>
    </source>
</evidence>
<dbReference type="GO" id="GO:0098797">
    <property type="term" value="C:plasma membrane protein complex"/>
    <property type="evidence" value="ECO:0007669"/>
    <property type="project" value="TreeGrafter"/>
</dbReference>
<feature type="transmembrane region" description="Helical" evidence="7">
    <location>
        <begin position="322"/>
        <end position="350"/>
    </location>
</feature>
<dbReference type="PANTHER" id="PTHR30489:SF0">
    <property type="entry name" value="LIPOPROTEIN-RELEASING SYSTEM TRANSMEMBRANE PROTEIN LOLE"/>
    <property type="match status" value="1"/>
</dbReference>
<feature type="transmembrane region" description="Helical" evidence="7">
    <location>
        <begin position="27"/>
        <end position="49"/>
    </location>
</feature>
<name>V6DGV2_9BACT</name>
<evidence type="ECO:0000256" key="3">
    <source>
        <dbReference type="ARBA" id="ARBA00022475"/>
    </source>
</evidence>
<keyword evidence="10" id="KW-0449">Lipoprotein</keyword>
<evidence type="ECO:0000259" key="9">
    <source>
        <dbReference type="Pfam" id="PF12704"/>
    </source>
</evidence>
<organism evidence="10 11">
    <name type="scientific">Candidatus Babela massiliensis</name>
    <dbReference type="NCBI Taxonomy" id="673862"/>
    <lineage>
        <taxon>Bacteria</taxon>
        <taxon>Candidatus Babelota</taxon>
        <taxon>Candidatus Babeliae</taxon>
        <taxon>Candidatus Babeliales</taxon>
        <taxon>Candidatus Babeliaceae</taxon>
        <taxon>Candidatus Babela</taxon>
    </lineage>
</organism>
<comment type="similarity">
    <text evidence="2">Belongs to the ABC-4 integral membrane protein family. LolC/E subfamily.</text>
</comment>
<sequence>MSFELSLALKYLGNLKEERSISSMAKVCFLSILISVFALTLICAIMNGFEKATCKKLQGIHSDVIINTRSREINFDKLKPVLMNEFKKYIKAASPFSIGQIILKSNQKNKNIHTLGMIKGIDPKNEPLVSGLKDMMLCTYKDIKSWPKLLKYKHIFIGQTLSQQLLVNVGDTIDLLYPDQEIDNNNITLHSEPVKIMGIFKTGINEFDEHIIISSLDLFQDIFQHGATGVNIKLHKDFKDNKNVIDLLRNRLKLEVFSWKDLYPAIVSALALEKLAMVVILLLITLIATMNIISLLFMLITHKRKDIALLKAHGMKNSSIRLIFIFISFILTLSASIIGILAAWLISYIIDHHQLIKVPDAYYVNYLPALMNIKIALFILLGVIVISLLVTIVPIRRTKDIDIAQILKSEAF</sequence>
<dbReference type="EMBL" id="HG793133">
    <property type="protein sequence ID" value="CDK30158.1"/>
    <property type="molecule type" value="Genomic_DNA"/>
</dbReference>
<dbReference type="KEGG" id="dpb:BABL1_gene_852"/>
<evidence type="ECO:0000259" key="8">
    <source>
        <dbReference type="Pfam" id="PF02687"/>
    </source>
</evidence>
<dbReference type="GO" id="GO:0044874">
    <property type="term" value="P:lipoprotein localization to outer membrane"/>
    <property type="evidence" value="ECO:0007669"/>
    <property type="project" value="TreeGrafter"/>
</dbReference>
<dbReference type="Proteomes" id="UP000018769">
    <property type="component" value="Chromosome I"/>
</dbReference>
<keyword evidence="11" id="KW-1185">Reference proteome</keyword>
<evidence type="ECO:0000313" key="10">
    <source>
        <dbReference type="EMBL" id="CDK30158.1"/>
    </source>
</evidence>
<evidence type="ECO:0000256" key="5">
    <source>
        <dbReference type="ARBA" id="ARBA00022989"/>
    </source>
</evidence>
<keyword evidence="3" id="KW-1003">Cell membrane</keyword>
<gene>
    <name evidence="10" type="primary">lolE</name>
    <name evidence="10" type="ORF">BABL1_gene_852</name>
</gene>
<dbReference type="OrthoDB" id="9808461at2"/>
<dbReference type="RefSeq" id="WP_023790959.1">
    <property type="nucleotide sequence ID" value="NC_023003.1"/>
</dbReference>
<keyword evidence="5 7" id="KW-1133">Transmembrane helix</keyword>
<feature type="transmembrane region" description="Helical" evidence="7">
    <location>
        <begin position="370"/>
        <end position="393"/>
    </location>
</feature>
<dbReference type="InterPro" id="IPR051447">
    <property type="entry name" value="Lipoprotein-release_system"/>
</dbReference>
<reference evidence="10 11" key="1">
    <citation type="journal article" date="2015" name="Biol. Direct">
        <title>Babela massiliensis, a representative of a widespread bacterial phylum with unusual adaptations to parasitism in amoebae.</title>
        <authorList>
            <person name="Pagnier I."/>
            <person name="Yutin N."/>
            <person name="Croce O."/>
            <person name="Makarova K.S."/>
            <person name="Wolf Y.I."/>
            <person name="Benamar S."/>
            <person name="Raoult D."/>
            <person name="Koonin E.V."/>
            <person name="La Scola B."/>
        </authorList>
    </citation>
    <scope>NUCLEOTIDE SEQUENCE [LARGE SCALE GENOMIC DNA]</scope>
    <source>
        <strain evidence="11">BABL1</strain>
    </source>
</reference>
<evidence type="ECO:0000256" key="6">
    <source>
        <dbReference type="ARBA" id="ARBA00023136"/>
    </source>
</evidence>
<dbReference type="Pfam" id="PF12704">
    <property type="entry name" value="MacB_PCD"/>
    <property type="match status" value="1"/>
</dbReference>